<reference evidence="2" key="1">
    <citation type="submission" date="2013-08" db="EMBL/GenBank/DDBJ databases">
        <authorList>
            <person name="Durkin A.S."/>
            <person name="Haft D.R."/>
            <person name="McCorrison J."/>
            <person name="Torralba M."/>
            <person name="Gillis M."/>
            <person name="Haft D.H."/>
            <person name="Methe B."/>
            <person name="Sutton G."/>
            <person name="Nelson K.E."/>
        </authorList>
    </citation>
    <scope>NUCLEOTIDE SEQUENCE [LARGE SCALE GENOMIC DNA]</scope>
    <source>
        <strain evidence="2">F0233</strain>
    </source>
</reference>
<evidence type="ECO:0000313" key="3">
    <source>
        <dbReference type="Proteomes" id="UP000017052"/>
    </source>
</evidence>
<accession>U2RP66</accession>
<comment type="caution">
    <text evidence="2">The sequence shown here is derived from an EMBL/GenBank/DDBJ whole genome shotgun (WGS) entry which is preliminary data.</text>
</comment>
<protein>
    <submittedName>
        <fullName evidence="2">Uncharacterized protein</fullName>
    </submittedName>
</protein>
<gene>
    <name evidence="2" type="ORF">HMPREF0682_2005</name>
</gene>
<evidence type="ECO:0000313" key="2">
    <source>
        <dbReference type="EMBL" id="ERK55353.1"/>
    </source>
</evidence>
<dbReference type="Proteomes" id="UP000017052">
    <property type="component" value="Unassembled WGS sequence"/>
</dbReference>
<organism evidence="2 3">
    <name type="scientific">Propionibacterium acidifaciens F0233</name>
    <dbReference type="NCBI Taxonomy" id="553198"/>
    <lineage>
        <taxon>Bacteria</taxon>
        <taxon>Bacillati</taxon>
        <taxon>Actinomycetota</taxon>
        <taxon>Actinomycetes</taxon>
        <taxon>Propionibacteriales</taxon>
        <taxon>Propionibacteriaceae</taxon>
        <taxon>Propionibacterium</taxon>
    </lineage>
</organism>
<feature type="compositionally biased region" description="Basic residues" evidence="1">
    <location>
        <begin position="30"/>
        <end position="39"/>
    </location>
</feature>
<proteinExistence type="predicted"/>
<feature type="region of interest" description="Disordered" evidence="1">
    <location>
        <begin position="18"/>
        <end position="47"/>
    </location>
</feature>
<evidence type="ECO:0000256" key="1">
    <source>
        <dbReference type="SAM" id="MobiDB-lite"/>
    </source>
</evidence>
<dbReference type="EMBL" id="ACVN02000189">
    <property type="protein sequence ID" value="ERK55353.1"/>
    <property type="molecule type" value="Genomic_DNA"/>
</dbReference>
<dbReference type="AlphaFoldDB" id="U2RP66"/>
<keyword evidence="3" id="KW-1185">Reference proteome</keyword>
<sequence length="47" mass="4985">MTKMCFVCLAFPTGLQHRGRAAPHASGRGVRARISRIRPRAAGPAGP</sequence>
<name>U2RP66_9ACTN</name>